<dbReference type="GO" id="GO:0005524">
    <property type="term" value="F:ATP binding"/>
    <property type="evidence" value="ECO:0007669"/>
    <property type="project" value="InterPro"/>
</dbReference>
<dbReference type="PROSITE" id="PS50011">
    <property type="entry name" value="PROTEIN_KINASE_DOM"/>
    <property type="match status" value="1"/>
</dbReference>
<dbReference type="WBParaSite" id="PDA_v2.g16439.t1">
    <property type="protein sequence ID" value="PDA_v2.g16439.t1"/>
    <property type="gene ID" value="PDA_v2.g16439"/>
</dbReference>
<dbReference type="InterPro" id="IPR011009">
    <property type="entry name" value="Kinase-like_dom_sf"/>
</dbReference>
<dbReference type="AlphaFoldDB" id="A0A914PNS2"/>
<name>A0A914PNS2_9BILA</name>
<organism evidence="2 3">
    <name type="scientific">Panagrolaimus davidi</name>
    <dbReference type="NCBI Taxonomy" id="227884"/>
    <lineage>
        <taxon>Eukaryota</taxon>
        <taxon>Metazoa</taxon>
        <taxon>Ecdysozoa</taxon>
        <taxon>Nematoda</taxon>
        <taxon>Chromadorea</taxon>
        <taxon>Rhabditida</taxon>
        <taxon>Tylenchina</taxon>
        <taxon>Panagrolaimomorpha</taxon>
        <taxon>Panagrolaimoidea</taxon>
        <taxon>Panagrolaimidae</taxon>
        <taxon>Panagrolaimus</taxon>
    </lineage>
</organism>
<dbReference type="Proteomes" id="UP000887578">
    <property type="component" value="Unplaced"/>
</dbReference>
<dbReference type="InterPro" id="IPR052751">
    <property type="entry name" value="Plant_MAPKKK"/>
</dbReference>
<dbReference type="SUPFAM" id="SSF56112">
    <property type="entry name" value="Protein kinase-like (PK-like)"/>
    <property type="match status" value="1"/>
</dbReference>
<evidence type="ECO:0000313" key="3">
    <source>
        <dbReference type="WBParaSite" id="PDA_v2.g16439.t1"/>
    </source>
</evidence>
<evidence type="ECO:0000259" key="1">
    <source>
        <dbReference type="PROSITE" id="PS50011"/>
    </source>
</evidence>
<feature type="domain" description="Protein kinase" evidence="1">
    <location>
        <begin position="19"/>
        <end position="248"/>
    </location>
</feature>
<dbReference type="GO" id="GO:0007165">
    <property type="term" value="P:signal transduction"/>
    <property type="evidence" value="ECO:0007669"/>
    <property type="project" value="TreeGrafter"/>
</dbReference>
<dbReference type="CDD" id="cd00180">
    <property type="entry name" value="PKc"/>
    <property type="match status" value="1"/>
</dbReference>
<dbReference type="SMART" id="SM00220">
    <property type="entry name" value="S_TKc"/>
    <property type="match status" value="1"/>
</dbReference>
<dbReference type="InterPro" id="IPR000719">
    <property type="entry name" value="Prot_kinase_dom"/>
</dbReference>
<dbReference type="PANTHER" id="PTHR48011">
    <property type="entry name" value="CCR4-NOT TRANSCRIPTIONAL COMPLEX SUBUNIT CAF120-RELATED"/>
    <property type="match status" value="1"/>
</dbReference>
<dbReference type="Pfam" id="PF00069">
    <property type="entry name" value="Pkinase"/>
    <property type="match status" value="1"/>
</dbReference>
<dbReference type="Gene3D" id="1.10.510.10">
    <property type="entry name" value="Transferase(Phosphotransferase) domain 1"/>
    <property type="match status" value="1"/>
</dbReference>
<accession>A0A914PNS2</accession>
<keyword evidence="2" id="KW-1185">Reference proteome</keyword>
<protein>
    <submittedName>
        <fullName evidence="3">Protein kinase domain-containing protein</fullName>
    </submittedName>
</protein>
<dbReference type="GO" id="GO:0004672">
    <property type="term" value="F:protein kinase activity"/>
    <property type="evidence" value="ECO:0007669"/>
    <property type="project" value="InterPro"/>
</dbReference>
<evidence type="ECO:0000313" key="2">
    <source>
        <dbReference type="Proteomes" id="UP000887578"/>
    </source>
</evidence>
<reference evidence="3" key="1">
    <citation type="submission" date="2022-11" db="UniProtKB">
        <authorList>
            <consortium name="WormBaseParasite"/>
        </authorList>
    </citation>
    <scope>IDENTIFICATION</scope>
</reference>
<proteinExistence type="predicted"/>
<sequence length="315" mass="35471">MLLKNGFIKAKKNQMFKHISRGACIGSGRDASVSLCNIRGLKQQFVIKTLNTSIDTEIHEAELQILSFMDSQFIPRLFYAGYDNLGFYSFITEYIAGGTLAYHWPNIPSKDINFIAYEVARGLAYLHDKNCSHGANIDLKLDNIALTPNGHVKLLDFGCSRDITTPQILPEQCKDYEAPEVAAKKPSGAPSDFYAFGIVILKLLQKKNPMKIHEKIGDTIADDFISKLLIANPADRLKADEIFRHEYLQNIGSEPGFCPNVISTETFEQPMESESPAAAKRKNLETFGLTEEVMRNLMKLKLFRFPSENLYNSFN</sequence>
<dbReference type="PANTHER" id="PTHR48011:SF4">
    <property type="entry name" value="MITOGEN-ACTIVATED PROTEIN KINASE KINASE KINASE 19"/>
    <property type="match status" value="1"/>
</dbReference>